<evidence type="ECO:0000313" key="4">
    <source>
        <dbReference type="EMBL" id="CAE7154776.1"/>
    </source>
</evidence>
<dbReference type="InterPro" id="IPR019734">
    <property type="entry name" value="TPR_rpt"/>
</dbReference>
<organism evidence="4 5">
    <name type="scientific">Symbiodinium pilosum</name>
    <name type="common">Dinoflagellate</name>
    <dbReference type="NCBI Taxonomy" id="2952"/>
    <lineage>
        <taxon>Eukaryota</taxon>
        <taxon>Sar</taxon>
        <taxon>Alveolata</taxon>
        <taxon>Dinophyceae</taxon>
        <taxon>Suessiales</taxon>
        <taxon>Symbiodiniaceae</taxon>
        <taxon>Symbiodinium</taxon>
    </lineage>
</organism>
<dbReference type="OrthoDB" id="3191435at2759"/>
<dbReference type="EMBL" id="CAJNIZ010000159">
    <property type="protein sequence ID" value="CAE7154776.1"/>
    <property type="molecule type" value="Genomic_DNA"/>
</dbReference>
<evidence type="ECO:0000256" key="1">
    <source>
        <dbReference type="ARBA" id="ARBA00022803"/>
    </source>
</evidence>
<evidence type="ECO:0000256" key="2">
    <source>
        <dbReference type="ARBA" id="ARBA00038210"/>
    </source>
</evidence>
<evidence type="ECO:0000313" key="5">
    <source>
        <dbReference type="Proteomes" id="UP000649617"/>
    </source>
</evidence>
<sequence length="546" mass="60870">MSILTVTWTIHASQDQLISWALGDLAMIAQEGLGYAAALGARWPESETFAAVRDWLRGSPNSIESVGEVSKLHNVLDGLEERLQRRLSQFIFTPATVSLYVGVPHVRAADDNDAPPSAMSTKLDSAMAAAEDIQTRAVYMMLAVRSQEKLSRAGALKGVAQRQPRSVLREGNAEGVLEEAVLETKFFDYRERYGISDRRTLDVFFQLFDLWIMLYRLNKADEALKEVMPACEWRQDDLTVKAIQALAFTRWKQGRLKEALTWFHHMEGLLGKSAALCENIGHTYNSLGMPAEAEMYFEQALVLLSMNVTTEQSKGGSLLGLAGVREKQSKYLEARESAQEAYNLYKERDIENGWESSLTAKAAMALSKLDLKLGNLEEAEKKCEEAVRLFESTSGEDSPLLATAFKRLGEIRMKQDRRAEARTAFHSAYKLEAIKDAFDLTEIVIIHQQLTDAHLANGELDRKSFKPYFPTVAQVLKRVYDMKQDGNAGAYYKLAGELFVLGEDCEAGKSLLFAAVALLETESSIDTSGMVRSCKDLISFCGGTYK</sequence>
<keyword evidence="1" id="KW-0802">TPR repeat</keyword>
<protein>
    <submittedName>
        <fullName evidence="4">HET-E1 protein</fullName>
    </submittedName>
</protein>
<dbReference type="AlphaFoldDB" id="A0A812ILU8"/>
<dbReference type="Proteomes" id="UP000649617">
    <property type="component" value="Unassembled WGS sequence"/>
</dbReference>
<dbReference type="SUPFAM" id="SSF48452">
    <property type="entry name" value="TPR-like"/>
    <property type="match status" value="1"/>
</dbReference>
<feature type="coiled-coil region" evidence="3">
    <location>
        <begin position="366"/>
        <end position="396"/>
    </location>
</feature>
<proteinExistence type="inferred from homology"/>
<dbReference type="InterPro" id="IPR011990">
    <property type="entry name" value="TPR-like_helical_dom_sf"/>
</dbReference>
<comment type="caution">
    <text evidence="4">The sequence shown here is derived from an EMBL/GenBank/DDBJ whole genome shotgun (WGS) entry which is preliminary data.</text>
</comment>
<comment type="similarity">
    <text evidence="2">Belongs to the APC3/CDC27 family.</text>
</comment>
<keyword evidence="3" id="KW-0175">Coiled coil</keyword>
<accession>A0A812ILU8</accession>
<dbReference type="PANTHER" id="PTHR12558:SF13">
    <property type="entry name" value="CELL DIVISION CYCLE PROTEIN 27 HOMOLOG"/>
    <property type="match status" value="1"/>
</dbReference>
<evidence type="ECO:0000256" key="3">
    <source>
        <dbReference type="SAM" id="Coils"/>
    </source>
</evidence>
<gene>
    <name evidence="4" type="primary">HET-E1</name>
    <name evidence="4" type="ORF">SPIL2461_LOCUS307</name>
</gene>
<name>A0A812ILU8_SYMPI</name>
<dbReference type="Gene3D" id="1.25.40.10">
    <property type="entry name" value="Tetratricopeptide repeat domain"/>
    <property type="match status" value="1"/>
</dbReference>
<keyword evidence="5" id="KW-1185">Reference proteome</keyword>
<dbReference type="SMART" id="SM00028">
    <property type="entry name" value="TPR"/>
    <property type="match status" value="4"/>
</dbReference>
<dbReference type="Pfam" id="PF13424">
    <property type="entry name" value="TPR_12"/>
    <property type="match status" value="1"/>
</dbReference>
<dbReference type="PANTHER" id="PTHR12558">
    <property type="entry name" value="CELL DIVISION CYCLE 16,23,27"/>
    <property type="match status" value="1"/>
</dbReference>
<reference evidence="4" key="1">
    <citation type="submission" date="2021-02" db="EMBL/GenBank/DDBJ databases">
        <authorList>
            <person name="Dougan E. K."/>
            <person name="Rhodes N."/>
            <person name="Thang M."/>
            <person name="Chan C."/>
        </authorList>
    </citation>
    <scope>NUCLEOTIDE SEQUENCE</scope>
</reference>